<feature type="compositionally biased region" description="Pro residues" evidence="1">
    <location>
        <begin position="110"/>
        <end position="121"/>
    </location>
</feature>
<protein>
    <submittedName>
        <fullName evidence="2">Uncharacterized protein</fullName>
    </submittedName>
</protein>
<organism evidence="2 3">
    <name type="scientific">Trachymyrmex septentrionalis</name>
    <dbReference type="NCBI Taxonomy" id="34720"/>
    <lineage>
        <taxon>Eukaryota</taxon>
        <taxon>Metazoa</taxon>
        <taxon>Ecdysozoa</taxon>
        <taxon>Arthropoda</taxon>
        <taxon>Hexapoda</taxon>
        <taxon>Insecta</taxon>
        <taxon>Pterygota</taxon>
        <taxon>Neoptera</taxon>
        <taxon>Endopterygota</taxon>
        <taxon>Hymenoptera</taxon>
        <taxon>Apocrita</taxon>
        <taxon>Aculeata</taxon>
        <taxon>Formicoidea</taxon>
        <taxon>Formicidae</taxon>
        <taxon>Myrmicinae</taxon>
        <taxon>Trachymyrmex</taxon>
    </lineage>
</organism>
<dbReference type="Proteomes" id="UP000078541">
    <property type="component" value="Unassembled WGS sequence"/>
</dbReference>
<proteinExistence type="predicted"/>
<accession>A0A151JY86</accession>
<evidence type="ECO:0000313" key="2">
    <source>
        <dbReference type="EMBL" id="KYN40059.1"/>
    </source>
</evidence>
<feature type="region of interest" description="Disordered" evidence="1">
    <location>
        <begin position="45"/>
        <end position="72"/>
    </location>
</feature>
<feature type="region of interest" description="Disordered" evidence="1">
    <location>
        <begin position="94"/>
        <end position="153"/>
    </location>
</feature>
<feature type="compositionally biased region" description="Pro residues" evidence="1">
    <location>
        <begin position="128"/>
        <end position="148"/>
    </location>
</feature>
<reference evidence="2 3" key="1">
    <citation type="submission" date="2016-03" db="EMBL/GenBank/DDBJ databases">
        <title>Trachymyrmex septentrionalis WGS genome.</title>
        <authorList>
            <person name="Nygaard S."/>
            <person name="Hu H."/>
            <person name="Boomsma J."/>
            <person name="Zhang G."/>
        </authorList>
    </citation>
    <scope>NUCLEOTIDE SEQUENCE [LARGE SCALE GENOMIC DNA]</scope>
    <source>
        <strain evidence="2">Tsep2-gDNA-1</strain>
        <tissue evidence="2">Whole body</tissue>
    </source>
</reference>
<keyword evidence="3" id="KW-1185">Reference proteome</keyword>
<evidence type="ECO:0000313" key="3">
    <source>
        <dbReference type="Proteomes" id="UP000078541"/>
    </source>
</evidence>
<dbReference type="EMBL" id="KQ981539">
    <property type="protein sequence ID" value="KYN40059.1"/>
    <property type="molecule type" value="Genomic_DNA"/>
</dbReference>
<evidence type="ECO:0000256" key="1">
    <source>
        <dbReference type="SAM" id="MobiDB-lite"/>
    </source>
</evidence>
<gene>
    <name evidence="2" type="ORF">ALC56_05546</name>
</gene>
<dbReference type="AlphaFoldDB" id="A0A151JY86"/>
<sequence length="260" mass="29070">MCYVRTPRFFSSTRNFRHHKKLVTSRPSVTQHTCALLSAPVTCQYKRRGPPRGTAFGSQQSEDMPRPNRPFKGWLRSRAFREARRLLDEEYKRYLGHSQGQSRPAEDRLPPLPSSSPPAPPADQLKVIPPPPRTPSPPQLPPSPPLRSPSPAFSDALTERIFPDTPPPPPRSYFRILESDTLESLISQFPRVTTASIPQGAYTIGPHYFDPQEIRNAITGQASTSSIPVFLPNSTHAILVPVKFFNNLFPPSSVSIVEIC</sequence>
<name>A0A151JY86_9HYME</name>